<evidence type="ECO:0000256" key="1">
    <source>
        <dbReference type="SAM" id="SignalP"/>
    </source>
</evidence>
<protein>
    <submittedName>
        <fullName evidence="2">Uncharacterized protein</fullName>
    </submittedName>
</protein>
<evidence type="ECO:0000313" key="3">
    <source>
        <dbReference type="Proteomes" id="UP000198440"/>
    </source>
</evidence>
<reference evidence="2 3" key="1">
    <citation type="submission" date="2017-06" db="EMBL/GenBank/DDBJ databases">
        <authorList>
            <person name="Kim H.J."/>
            <person name="Triplett B.A."/>
        </authorList>
    </citation>
    <scope>NUCLEOTIDE SEQUENCE [LARGE SCALE GENOMIC DNA]</scope>
    <source>
        <strain evidence="2 3">DSM 11445</strain>
    </source>
</reference>
<dbReference type="RefSeq" id="WP_141135795.1">
    <property type="nucleotide sequence ID" value="NZ_FZON01000004.1"/>
</dbReference>
<evidence type="ECO:0000313" key="2">
    <source>
        <dbReference type="EMBL" id="SNS10951.1"/>
    </source>
</evidence>
<dbReference type="EMBL" id="FZON01000004">
    <property type="protein sequence ID" value="SNS10951.1"/>
    <property type="molecule type" value="Genomic_DNA"/>
</dbReference>
<feature type="chain" id="PRO_5012692389" evidence="1">
    <location>
        <begin position="20"/>
        <end position="757"/>
    </location>
</feature>
<dbReference type="AlphaFoldDB" id="A0A239BU43"/>
<dbReference type="Proteomes" id="UP000198440">
    <property type="component" value="Unassembled WGS sequence"/>
</dbReference>
<organism evidence="2 3">
    <name type="scientific">Antarctobacter heliothermus</name>
    <dbReference type="NCBI Taxonomy" id="74033"/>
    <lineage>
        <taxon>Bacteria</taxon>
        <taxon>Pseudomonadati</taxon>
        <taxon>Pseudomonadota</taxon>
        <taxon>Alphaproteobacteria</taxon>
        <taxon>Rhodobacterales</taxon>
        <taxon>Roseobacteraceae</taxon>
        <taxon>Antarctobacter</taxon>
    </lineage>
</organism>
<accession>A0A239BU43</accession>
<feature type="signal peptide" evidence="1">
    <location>
        <begin position="1"/>
        <end position="19"/>
    </location>
</feature>
<keyword evidence="1" id="KW-0732">Signal</keyword>
<gene>
    <name evidence="2" type="ORF">SAMN04488078_1004122</name>
</gene>
<name>A0A239BU43_9RHOB</name>
<sequence>MTRWIVWMLIGLWPTLAGAQTVTVRSGEHGDFTRLVLDVPDGTEWDLIPDPNAALVTLSFGGGPYGFETSTVFNRIGTERIAGLTPSEDGRTLDIRLNCQCGAEAFVLRGTMLVIDIAPSDSPAQLTRSRAVRQEAGAGDPAQSPLLREFSQIRFGDAPQIGPQSKGTKTLPFLAEHVALDLVPSILDHRDGAPSASRDLGTRLAADLAVAASQGLLDPALMAPTTPTPVVDRQPKPGIPDELAVDPGTLARRLAAGMSGLDHKTLQDGRISVGGEVCVRDRDLAIGSWSNADDDPNLVLAEKRGKVFGEFDRIGSQLLQQYAKSLLYYGFGAEARATLALQPETQAPILVALSYVIDGEPDPTGLFDGLSGCDGAAALWSVLSKPPAPEAPKISSSAILRNFETLPKHLRSHLGPRLVDHLSRSGYTNVARDVLRRLQRMEGGETDSIALGKAQLALKDGRHGEAEKRLHDLSVAGGPEAAKAVAAAIELADATDTLVPARIVELSDAFATELRNTQDGQKLWKSHVRSLLINGAFDAAFAEFDSPHGMPPDVVAFMKQVALKFLVEKADDLAFLKLATRSLADGLLPDQPATGISIAERFLSLGLPETALEQLDAMPDANSLPESRTTRAAALLALSRPEEAEIILIGQRGDRVVRLRAEARRQMGDHVFTKAIYESIGDGPAAVDAAWLSGEWKEVAESDTVLAPAADLMQTTPVAFEPSELSLAAANALSAASAQSLETLRALLDATAVPAGD</sequence>
<proteinExistence type="predicted"/>
<dbReference type="OrthoDB" id="7847197at2"/>